<keyword evidence="3" id="KW-0328">Glycosyltransferase</keyword>
<feature type="transmembrane region" description="Helical" evidence="8">
    <location>
        <begin position="84"/>
        <end position="105"/>
    </location>
</feature>
<feature type="transmembrane region" description="Helical" evidence="8">
    <location>
        <begin position="282"/>
        <end position="299"/>
    </location>
</feature>
<keyword evidence="2" id="KW-1003">Cell membrane</keyword>
<evidence type="ECO:0000256" key="5">
    <source>
        <dbReference type="ARBA" id="ARBA00022692"/>
    </source>
</evidence>
<dbReference type="GO" id="GO:0005886">
    <property type="term" value="C:plasma membrane"/>
    <property type="evidence" value="ECO:0007669"/>
    <property type="project" value="UniProtKB-SubCell"/>
</dbReference>
<organism evidence="9 10">
    <name type="scientific">Motiliproteus coralliicola</name>
    <dbReference type="NCBI Taxonomy" id="2283196"/>
    <lineage>
        <taxon>Bacteria</taxon>
        <taxon>Pseudomonadati</taxon>
        <taxon>Pseudomonadota</taxon>
        <taxon>Gammaproteobacteria</taxon>
        <taxon>Oceanospirillales</taxon>
        <taxon>Oceanospirillaceae</taxon>
        <taxon>Motiliproteus</taxon>
    </lineage>
</organism>
<dbReference type="PANTHER" id="PTHR33908">
    <property type="entry name" value="MANNOSYLTRANSFERASE YKCB-RELATED"/>
    <property type="match status" value="1"/>
</dbReference>
<dbReference type="GO" id="GO:0016763">
    <property type="term" value="F:pentosyltransferase activity"/>
    <property type="evidence" value="ECO:0007669"/>
    <property type="project" value="TreeGrafter"/>
</dbReference>
<evidence type="ECO:0000313" key="9">
    <source>
        <dbReference type="EMBL" id="RDE24348.1"/>
    </source>
</evidence>
<dbReference type="InterPro" id="IPR050297">
    <property type="entry name" value="LipidA_mod_glycosyltrf_83"/>
</dbReference>
<dbReference type="Proteomes" id="UP000253769">
    <property type="component" value="Unassembled WGS sequence"/>
</dbReference>
<reference evidence="9 10" key="1">
    <citation type="submission" date="2018-07" db="EMBL/GenBank/DDBJ databases">
        <title>Motiliproteus coralliicola sp. nov., a bacterium isolated from Coral.</title>
        <authorList>
            <person name="Wang G."/>
        </authorList>
    </citation>
    <scope>NUCLEOTIDE SEQUENCE [LARGE SCALE GENOMIC DNA]</scope>
    <source>
        <strain evidence="9 10">C34</strain>
    </source>
</reference>
<feature type="transmembrane region" description="Helical" evidence="8">
    <location>
        <begin position="161"/>
        <end position="187"/>
    </location>
</feature>
<evidence type="ECO:0000256" key="2">
    <source>
        <dbReference type="ARBA" id="ARBA00022475"/>
    </source>
</evidence>
<gene>
    <name evidence="9" type="ORF">DV711_01795</name>
</gene>
<proteinExistence type="predicted"/>
<feature type="transmembrane region" description="Helical" evidence="8">
    <location>
        <begin position="194"/>
        <end position="212"/>
    </location>
</feature>
<keyword evidence="5 8" id="KW-0812">Transmembrane</keyword>
<comment type="subcellular location">
    <subcellularLocation>
        <location evidence="1">Cell membrane</location>
        <topology evidence="1">Multi-pass membrane protein</topology>
    </subcellularLocation>
</comment>
<sequence>MPQRLHPIFTVTRILAGLLLLLLGLETVWLFSQPALLGHDDALFFARGIERFSVLEFSPHFPGYPGLILLGRLVQPLCDSPVEALLLVSRLSVLLLPLVAAALVYRLRGNVSLALVGGLLCALQPLLLGLGAIGLSDGPGLLALMTTLLCWLHQRDRLAGLLLALTLCIRPGYAPLLIGPLLWLWFYRRGAIQLLLLPLFGIAAAALGFVYWHDGNAYFAEGLRFIQGHFQIWGNTALNDRSNSWIDAGIRLFQPSPWLPLYWPLLLGAALPWCWRQRRQPSGLLIATLLAALAWTLPFQNPDNLRHLAAPVVLSLLLLCLWTGDLKPRPRQITLALLFCASALLSLQQITLVPMLPPAQQAITQLQQQPLSEPSTPLLSSNRAVNLLRQQLPKFAVNDSFLPGSSDRVLARGGMRLSATAPETGGVSGYQLISTFPARFPAETSLYLFSRPQSPR</sequence>
<evidence type="ECO:0000256" key="6">
    <source>
        <dbReference type="ARBA" id="ARBA00022989"/>
    </source>
</evidence>
<dbReference type="OrthoDB" id="244199at2"/>
<feature type="transmembrane region" description="Helical" evidence="8">
    <location>
        <begin position="335"/>
        <end position="356"/>
    </location>
</feature>
<evidence type="ECO:0000313" key="10">
    <source>
        <dbReference type="Proteomes" id="UP000253769"/>
    </source>
</evidence>
<evidence type="ECO:0008006" key="11">
    <source>
        <dbReference type="Google" id="ProtNLM"/>
    </source>
</evidence>
<keyword evidence="6 8" id="KW-1133">Transmembrane helix</keyword>
<feature type="transmembrane region" description="Helical" evidence="8">
    <location>
        <begin position="112"/>
        <end position="135"/>
    </location>
</feature>
<evidence type="ECO:0000256" key="1">
    <source>
        <dbReference type="ARBA" id="ARBA00004651"/>
    </source>
</evidence>
<keyword evidence="4" id="KW-0808">Transferase</keyword>
<feature type="transmembrane region" description="Helical" evidence="8">
    <location>
        <begin position="305"/>
        <end position="323"/>
    </location>
</feature>
<keyword evidence="7 8" id="KW-0472">Membrane</keyword>
<accession>A0A369WQI2</accession>
<evidence type="ECO:0000256" key="4">
    <source>
        <dbReference type="ARBA" id="ARBA00022679"/>
    </source>
</evidence>
<evidence type="ECO:0000256" key="3">
    <source>
        <dbReference type="ARBA" id="ARBA00022676"/>
    </source>
</evidence>
<evidence type="ECO:0000256" key="7">
    <source>
        <dbReference type="ARBA" id="ARBA00023136"/>
    </source>
</evidence>
<protein>
    <recommendedName>
        <fullName evidence="11">DUF2029 domain-containing protein</fullName>
    </recommendedName>
</protein>
<dbReference type="GO" id="GO:0009103">
    <property type="term" value="P:lipopolysaccharide biosynthetic process"/>
    <property type="evidence" value="ECO:0007669"/>
    <property type="project" value="UniProtKB-ARBA"/>
</dbReference>
<dbReference type="EMBL" id="QQOH01000001">
    <property type="protein sequence ID" value="RDE24348.1"/>
    <property type="molecule type" value="Genomic_DNA"/>
</dbReference>
<feature type="transmembrane region" description="Helical" evidence="8">
    <location>
        <begin position="258"/>
        <end position="275"/>
    </location>
</feature>
<dbReference type="PANTHER" id="PTHR33908:SF11">
    <property type="entry name" value="MEMBRANE PROTEIN"/>
    <property type="match status" value="1"/>
</dbReference>
<evidence type="ECO:0000256" key="8">
    <source>
        <dbReference type="SAM" id="Phobius"/>
    </source>
</evidence>
<dbReference type="AlphaFoldDB" id="A0A369WQI2"/>
<comment type="caution">
    <text evidence="9">The sequence shown here is derived from an EMBL/GenBank/DDBJ whole genome shotgun (WGS) entry which is preliminary data.</text>
</comment>
<name>A0A369WQI2_9GAMM</name>
<keyword evidence="10" id="KW-1185">Reference proteome</keyword>
<dbReference type="RefSeq" id="WP_114693934.1">
    <property type="nucleotide sequence ID" value="NZ_QQOH01000001.1"/>
</dbReference>